<dbReference type="InterPro" id="IPR011335">
    <property type="entry name" value="Restrct_endonuc-II-like"/>
</dbReference>
<evidence type="ECO:0000313" key="2">
    <source>
        <dbReference type="EMBL" id="KAL0861601.1"/>
    </source>
</evidence>
<evidence type="ECO:0000313" key="3">
    <source>
        <dbReference type="Proteomes" id="UP001549920"/>
    </source>
</evidence>
<dbReference type="CDD" id="cd22343">
    <property type="entry name" value="PDDEXK_lambda_exonuclease-like"/>
    <property type="match status" value="1"/>
</dbReference>
<protein>
    <recommendedName>
        <fullName evidence="1">YqaJ viral recombinase domain-containing protein</fullName>
    </recommendedName>
</protein>
<keyword evidence="3" id="KW-1185">Reference proteome</keyword>
<dbReference type="EMBL" id="JBEUOH010000023">
    <property type="protein sequence ID" value="KAL0861601.1"/>
    <property type="molecule type" value="Genomic_DNA"/>
</dbReference>
<dbReference type="Pfam" id="PF09588">
    <property type="entry name" value="YqaJ"/>
    <property type="match status" value="1"/>
</dbReference>
<reference evidence="2 3" key="1">
    <citation type="submission" date="2024-06" db="EMBL/GenBank/DDBJ databases">
        <title>A chromosome-level genome assembly of beet webworm, Loxostege sticticalis.</title>
        <authorList>
            <person name="Zhang Y."/>
        </authorList>
    </citation>
    <scope>NUCLEOTIDE SEQUENCE [LARGE SCALE GENOMIC DNA]</scope>
    <source>
        <strain evidence="2">AQ026</strain>
        <tissue evidence="2">Whole body</tissue>
    </source>
</reference>
<dbReference type="InterPro" id="IPR011604">
    <property type="entry name" value="PDDEXK-like_dom_sf"/>
</dbReference>
<comment type="caution">
    <text evidence="2">The sequence shown here is derived from an EMBL/GenBank/DDBJ whole genome shotgun (WGS) entry which is preliminary data.</text>
</comment>
<dbReference type="SUPFAM" id="SSF52980">
    <property type="entry name" value="Restriction endonuclease-like"/>
    <property type="match status" value="1"/>
</dbReference>
<dbReference type="PANTHER" id="PTHR39953:SF1">
    <property type="entry name" value="RE54151P"/>
    <property type="match status" value="1"/>
</dbReference>
<dbReference type="InterPro" id="IPR019080">
    <property type="entry name" value="YqaJ_viral_recombinase"/>
</dbReference>
<sequence>MEPGFVKANSANLPRIDLLMLGEFLATNKEFCSSEFRNVKTSLSSRPSYGDDAISYVQLKREGNICTVKCKICPEHKVHAKLYAVTLIVDEDEEKVTSIQCHDCVAAQGGCKHAIALLMGVHRRSEEPSCTEVQCYWQKSKLSRVGTTLKFISAKDLSKGSPLLPSNYTVLEKFLEEGKKRNLGNCELLKYQHDYNGDELFSVSMHQLVFKYKTECCDLFLSKFNLTVDLINKIEAETRDQFKNNLWYELRYGRVTAFKAYEVSRCQTNDGTLISIIMGGKIPDTPAMKRGRYLENEVREIVSKKLGKNIKNCGLIISQKYPMLAGSPDGLCQDSIVEIKCPISNKTYKSFAQIQMYLSGLKKCYFCVEDPNFSINKNVEIICINLDDEYLSSLLESIIKFWKSHVYPLLYRSVE</sequence>
<feature type="domain" description="YqaJ viral recombinase" evidence="1">
    <location>
        <begin position="247"/>
        <end position="366"/>
    </location>
</feature>
<accession>A0ABR3HA63</accession>
<name>A0ABR3HA63_LOXSC</name>
<proteinExistence type="predicted"/>
<gene>
    <name evidence="2" type="ORF">ABMA27_009100</name>
</gene>
<organism evidence="2 3">
    <name type="scientific">Loxostege sticticalis</name>
    <name type="common">Beet webworm moth</name>
    <dbReference type="NCBI Taxonomy" id="481309"/>
    <lineage>
        <taxon>Eukaryota</taxon>
        <taxon>Metazoa</taxon>
        <taxon>Ecdysozoa</taxon>
        <taxon>Arthropoda</taxon>
        <taxon>Hexapoda</taxon>
        <taxon>Insecta</taxon>
        <taxon>Pterygota</taxon>
        <taxon>Neoptera</taxon>
        <taxon>Endopterygota</taxon>
        <taxon>Lepidoptera</taxon>
        <taxon>Glossata</taxon>
        <taxon>Ditrysia</taxon>
        <taxon>Pyraloidea</taxon>
        <taxon>Crambidae</taxon>
        <taxon>Pyraustinae</taxon>
        <taxon>Loxostege</taxon>
    </lineage>
</organism>
<dbReference type="PANTHER" id="PTHR39953">
    <property type="entry name" value="RE54151P"/>
    <property type="match status" value="1"/>
</dbReference>
<evidence type="ECO:0000259" key="1">
    <source>
        <dbReference type="Pfam" id="PF09588"/>
    </source>
</evidence>
<dbReference type="Gene3D" id="3.90.320.10">
    <property type="match status" value="1"/>
</dbReference>
<dbReference type="Proteomes" id="UP001549920">
    <property type="component" value="Unassembled WGS sequence"/>
</dbReference>